<dbReference type="InterPro" id="IPR027417">
    <property type="entry name" value="P-loop_NTPase"/>
</dbReference>
<dbReference type="PANTHER" id="PTHR14241">
    <property type="entry name" value="INTERFERON-INDUCED PROTEIN 44"/>
    <property type="match status" value="1"/>
</dbReference>
<dbReference type="KEGG" id="sasa:106583431"/>
<evidence type="ECO:0000256" key="1">
    <source>
        <dbReference type="SAM" id="MobiDB-lite"/>
    </source>
</evidence>
<dbReference type="GeneID" id="106583431"/>
<dbReference type="SUPFAM" id="SSF52540">
    <property type="entry name" value="P-loop containing nucleoside triphosphate hydrolases"/>
    <property type="match status" value="1"/>
</dbReference>
<evidence type="ECO:0000313" key="2">
    <source>
        <dbReference type="Proteomes" id="UP001652741"/>
    </source>
</evidence>
<gene>
    <name evidence="3" type="primary">LOC106583431</name>
</gene>
<evidence type="ECO:0000313" key="3">
    <source>
        <dbReference type="RefSeq" id="XP_014023058.1"/>
    </source>
</evidence>
<dbReference type="GO" id="GO:0006955">
    <property type="term" value="P:immune response"/>
    <property type="evidence" value="ECO:0007669"/>
    <property type="project" value="TreeGrafter"/>
</dbReference>
<dbReference type="PANTHER" id="PTHR14241:SF1">
    <property type="entry name" value="INTERFERON-INDUCED PROTEIN 44-RELATED"/>
    <property type="match status" value="1"/>
</dbReference>
<dbReference type="RefSeq" id="XP_014023058.1">
    <property type="nucleotide sequence ID" value="XM_014167583.2"/>
</dbReference>
<dbReference type="Proteomes" id="UP001652741">
    <property type="component" value="Chromosome ssa22"/>
</dbReference>
<keyword evidence="2" id="KW-1185">Reference proteome</keyword>
<dbReference type="AlphaFoldDB" id="A0A1S3P632"/>
<organism evidence="2 3">
    <name type="scientific">Salmo salar</name>
    <name type="common">Atlantic salmon</name>
    <dbReference type="NCBI Taxonomy" id="8030"/>
    <lineage>
        <taxon>Eukaryota</taxon>
        <taxon>Metazoa</taxon>
        <taxon>Chordata</taxon>
        <taxon>Craniata</taxon>
        <taxon>Vertebrata</taxon>
        <taxon>Euteleostomi</taxon>
        <taxon>Actinopterygii</taxon>
        <taxon>Neopterygii</taxon>
        <taxon>Teleostei</taxon>
        <taxon>Protacanthopterygii</taxon>
        <taxon>Salmoniformes</taxon>
        <taxon>Salmonidae</taxon>
        <taxon>Salmoninae</taxon>
        <taxon>Salmo</taxon>
    </lineage>
</organism>
<dbReference type="OrthoDB" id="25620at2759"/>
<dbReference type="Gene3D" id="3.40.50.300">
    <property type="entry name" value="P-loop containing nucleotide triphosphate hydrolases"/>
    <property type="match status" value="1"/>
</dbReference>
<protein>
    <submittedName>
        <fullName evidence="3">Interferon-induced protein 44 isoform X1</fullName>
    </submittedName>
</protein>
<reference evidence="3" key="1">
    <citation type="submission" date="2025-08" db="UniProtKB">
        <authorList>
            <consortium name="RefSeq"/>
        </authorList>
    </citation>
    <scope>IDENTIFICATION</scope>
</reference>
<accession>A0A1S3P632</accession>
<feature type="region of interest" description="Disordered" evidence="1">
    <location>
        <begin position="21"/>
        <end position="47"/>
    </location>
</feature>
<proteinExistence type="predicted"/>
<dbReference type="OMA" id="QGRSTHN"/>
<name>A0A1S3P632_SALSA</name>
<sequence>MQLQSLFHIYISISVSGGTNTNKMGGGGSTSPAPPPPPPPKKEFDQQWRKTCWSKKQRDAMVDALRKFELSDPDVGQLRCLLHGPVGAGKSSFINSVNNVFQGRSTHNALVAAASGTSFTMKYKTHYFQGRKGENRLPFAFNDVMGLETQKNGVHPDDIINALKGHLPEGYEFNPLHPLSDQKEEYIQNPSLSDKTHCLVSIVTADTISRMNKDVIVKMKHIRAEASKLQIPQVVVMTMPDKACELVNKDVKRIYFSKAIKDKMQICSNELGVPMNCILPVKNYHEEGMLDNDMDILILNAFTQIMNFANDYIGDLQQHA</sequence>